<dbReference type="GO" id="GO:0016747">
    <property type="term" value="F:acyltransferase activity, transferring groups other than amino-acyl groups"/>
    <property type="evidence" value="ECO:0007669"/>
    <property type="project" value="InterPro"/>
</dbReference>
<name>A0A640WII0_9GAMM</name>
<sequence length="342" mass="37885">MRQQWEWVDVLKGIGILSVAYSHLYGGYFRDLLFTFHMPLFFLIGGFLFRPRPGTGAYLRKKALHLLVPYAAFLGVLSLPMVYHAVSDTGASWHETAALAGNLILGGRALTAWLAVFWFVTCFFAAQQLTNWLVSRLAPHRVYWVMVLLAVSGYVQQLYFRGDWLVGNLDVVAMAAPLYFVGYEVKRLQVDWERGWALAAVILFACAGCAALAVTDLVKVDMKYALYGIPVFSFCSAIALTAVTASLAKRIAEISSLRRLLGHLGRASMTIMYLHIPVIYFFRQHEEMGKSPLILAAAILIPLAVHHLIALTPPTRALFAGSAVDWRACFGAAGRHASSSLR</sequence>
<comment type="caution">
    <text evidence="3">The sequence shown here is derived from an EMBL/GenBank/DDBJ whole genome shotgun (WGS) entry which is preliminary data.</text>
</comment>
<evidence type="ECO:0000313" key="4">
    <source>
        <dbReference type="Proteomes" id="UP000466024"/>
    </source>
</evidence>
<organism evidence="3 4">
    <name type="scientific">Salinicola corii</name>
    <dbReference type="NCBI Taxonomy" id="2606937"/>
    <lineage>
        <taxon>Bacteria</taxon>
        <taxon>Pseudomonadati</taxon>
        <taxon>Pseudomonadota</taxon>
        <taxon>Gammaproteobacteria</taxon>
        <taxon>Oceanospirillales</taxon>
        <taxon>Halomonadaceae</taxon>
        <taxon>Salinicola</taxon>
    </lineage>
</organism>
<dbReference type="PANTHER" id="PTHR37312:SF1">
    <property type="entry name" value="MEMBRANE-BOUND ACYLTRANSFERASE YKRP-RELATED"/>
    <property type="match status" value="1"/>
</dbReference>
<dbReference type="EMBL" id="VTPX01000001">
    <property type="protein sequence ID" value="KAA0020342.1"/>
    <property type="molecule type" value="Genomic_DNA"/>
</dbReference>
<dbReference type="Proteomes" id="UP000466024">
    <property type="component" value="Unassembled WGS sequence"/>
</dbReference>
<evidence type="ECO:0000313" key="3">
    <source>
        <dbReference type="EMBL" id="KAA0020342.1"/>
    </source>
</evidence>
<dbReference type="InterPro" id="IPR052734">
    <property type="entry name" value="Nod_factor_acetyltransferase"/>
</dbReference>
<accession>A0A640WII0</accession>
<dbReference type="RefSeq" id="WP_149433468.1">
    <property type="nucleotide sequence ID" value="NZ_VTPX01000001.1"/>
</dbReference>
<feature type="transmembrane region" description="Helical" evidence="1">
    <location>
        <begin position="7"/>
        <end position="26"/>
    </location>
</feature>
<feature type="transmembrane region" description="Helical" evidence="1">
    <location>
        <begin position="32"/>
        <end position="51"/>
    </location>
</feature>
<gene>
    <name evidence="3" type="ORF">F0A16_00585</name>
</gene>
<keyword evidence="3" id="KW-0808">Transferase</keyword>
<evidence type="ECO:0000256" key="1">
    <source>
        <dbReference type="SAM" id="Phobius"/>
    </source>
</evidence>
<feature type="transmembrane region" description="Helical" evidence="1">
    <location>
        <begin position="224"/>
        <end position="248"/>
    </location>
</feature>
<proteinExistence type="predicted"/>
<keyword evidence="1" id="KW-0812">Transmembrane</keyword>
<protein>
    <submittedName>
        <fullName evidence="3">Acyltransferase family protein</fullName>
    </submittedName>
</protein>
<keyword evidence="1" id="KW-0472">Membrane</keyword>
<feature type="transmembrane region" description="Helical" evidence="1">
    <location>
        <begin position="293"/>
        <end position="311"/>
    </location>
</feature>
<keyword evidence="3" id="KW-0012">Acyltransferase</keyword>
<dbReference type="InterPro" id="IPR002656">
    <property type="entry name" value="Acyl_transf_3_dom"/>
</dbReference>
<feature type="transmembrane region" description="Helical" evidence="1">
    <location>
        <begin position="103"/>
        <end position="126"/>
    </location>
</feature>
<feature type="domain" description="Acyltransferase 3" evidence="2">
    <location>
        <begin position="6"/>
        <end position="301"/>
    </location>
</feature>
<feature type="transmembrane region" description="Helical" evidence="1">
    <location>
        <begin position="260"/>
        <end position="281"/>
    </location>
</feature>
<keyword evidence="4" id="KW-1185">Reference proteome</keyword>
<feature type="transmembrane region" description="Helical" evidence="1">
    <location>
        <begin position="63"/>
        <end position="83"/>
    </location>
</feature>
<reference evidence="3 4" key="1">
    <citation type="submission" date="2019-08" db="EMBL/GenBank/DDBJ databases">
        <title>Bioinformatics analysis of the strain L3 and L5.</title>
        <authorList>
            <person name="Li X."/>
        </authorList>
    </citation>
    <scope>NUCLEOTIDE SEQUENCE [LARGE SCALE GENOMIC DNA]</scope>
    <source>
        <strain evidence="3 4">L3</strain>
    </source>
</reference>
<dbReference type="AlphaFoldDB" id="A0A640WII0"/>
<dbReference type="PANTHER" id="PTHR37312">
    <property type="entry name" value="MEMBRANE-BOUND ACYLTRANSFERASE YKRP-RELATED"/>
    <property type="match status" value="1"/>
</dbReference>
<dbReference type="Pfam" id="PF01757">
    <property type="entry name" value="Acyl_transf_3"/>
    <property type="match status" value="1"/>
</dbReference>
<feature type="transmembrane region" description="Helical" evidence="1">
    <location>
        <begin position="142"/>
        <end position="159"/>
    </location>
</feature>
<evidence type="ECO:0000259" key="2">
    <source>
        <dbReference type="Pfam" id="PF01757"/>
    </source>
</evidence>
<feature type="transmembrane region" description="Helical" evidence="1">
    <location>
        <begin position="195"/>
        <end position="218"/>
    </location>
</feature>
<keyword evidence="1" id="KW-1133">Transmembrane helix</keyword>
<feature type="transmembrane region" description="Helical" evidence="1">
    <location>
        <begin position="165"/>
        <end position="183"/>
    </location>
</feature>